<dbReference type="RefSeq" id="WP_172143795.1">
    <property type="nucleotide sequence ID" value="NZ_JAAIIJ010000002.1"/>
</dbReference>
<dbReference type="CDD" id="cd00146">
    <property type="entry name" value="PKD"/>
    <property type="match status" value="1"/>
</dbReference>
<gene>
    <name evidence="4" type="ORF">G1C94_0164</name>
</gene>
<dbReference type="InterPro" id="IPR013783">
    <property type="entry name" value="Ig-like_fold"/>
</dbReference>
<name>A0ABX1SXC3_9BIFI</name>
<dbReference type="SUPFAM" id="SSF56436">
    <property type="entry name" value="C-type lectin-like"/>
    <property type="match status" value="1"/>
</dbReference>
<evidence type="ECO:0000313" key="5">
    <source>
        <dbReference type="Proteomes" id="UP000553756"/>
    </source>
</evidence>
<evidence type="ECO:0000313" key="4">
    <source>
        <dbReference type="EMBL" id="NMN01543.1"/>
    </source>
</evidence>
<keyword evidence="2" id="KW-0472">Membrane</keyword>
<keyword evidence="2" id="KW-1133">Transmembrane helix</keyword>
<dbReference type="SMART" id="SM00089">
    <property type="entry name" value="PKD"/>
    <property type="match status" value="2"/>
</dbReference>
<keyword evidence="2" id="KW-0812">Transmembrane</keyword>
<evidence type="ECO:0000256" key="2">
    <source>
        <dbReference type="SAM" id="Phobius"/>
    </source>
</evidence>
<dbReference type="SUPFAM" id="SSF49299">
    <property type="entry name" value="PKD domain"/>
    <property type="match status" value="2"/>
</dbReference>
<sequence>MVRIDRIGVTLGARCVASLLAVMVALAVPSVWGSDAWAEASGSNLTVNLNFNQKTDVNDTSYKLGNATVTGGPGIYAVVEVDNGWFTSNGLPTGLQSLREINSLNTNGDFAVTVESGQRYRYVSFGSTNGGDSISAQSLQDFLRALTFHMENGGSQTVSVSTVGTRLDVMKTNGEKHTSAKKAVLVNGHAYTFITERDPDATFEKAYMEAGDVSFDNVNGRLMTIESQSEDTAVHKLLDGDGGWIGGMRTAAPTNGNTAPTCGGEDWYWVTGESQGKKFWSRGSGAGMYTNWNKPPTSEACYVQYGLTSESGAWNALGNTAHQLNVKGYYVEFDQLGSGVKRVTGTTKTAAVRFNLLDVTSTNMQSRVLHGSTYETTLKPNDGRQLDAASLKVTVGGKSLKRGGEDSERFTFNGGNGHLRIPAGNVDGDVVITAYAKRFVDLQERWTSETLVRLQVEYGGILDVTLLDNRVGVKGGYKLVGYEMTDGAKWDFSTPVTKDLVLRPIWELYPPVVSVLPISPRLERANATVMLHASSQVDMVPNATFTYQWSKDGEQLNDGANGVLAVREPGTYLVRVTATDPATGLTSQAETSVKVLGPRQHTVTLQGKGGFSSLKQQFPVTNGDKLSKNNLDMRAAQKGYMVVGYTKTDGSQWPFDAEVLGNLTLYPQYKMIAPMVTATAEPTKLTSVGDKSTLTAQATSQVDGAVFTYQWLKGGKPIKGATGKSHRTGEPGDYTVEVTVMDPRTNMSAKGMASVTLAAPDKHKVTVAERDGSKVYMTLEVPNGGLLDVLALITITRDGQAPIGWTKADGSKFDPVKDRITSPLTISPEWKPVKMDVKPTKPAKPTEPTKPAKPTKPAARAPLADTGLAVAAPTAALVLLLSVAGTLAVLRRRHDR</sequence>
<organism evidence="4 5">
    <name type="scientific">Bifidobacterium panos</name>
    <dbReference type="NCBI Taxonomy" id="2675321"/>
    <lineage>
        <taxon>Bacteria</taxon>
        <taxon>Bacillati</taxon>
        <taxon>Actinomycetota</taxon>
        <taxon>Actinomycetes</taxon>
        <taxon>Bifidobacteriales</taxon>
        <taxon>Bifidobacteriaceae</taxon>
        <taxon>Bifidobacterium</taxon>
    </lineage>
</organism>
<protein>
    <recommendedName>
        <fullName evidence="3">C-type lectin domain-containing protein</fullName>
    </recommendedName>
</protein>
<keyword evidence="5" id="KW-1185">Reference proteome</keyword>
<reference evidence="4 5" key="1">
    <citation type="submission" date="2020-02" db="EMBL/GenBank/DDBJ databases">
        <title>Characterization of phylogenetic diversity of novel bifidobacterial species isolated in Czech ZOOs.</title>
        <authorList>
            <person name="Lugli G.A."/>
            <person name="Vera N.B."/>
            <person name="Ventura M."/>
        </authorList>
    </citation>
    <scope>NUCLEOTIDE SEQUENCE [LARGE SCALE GENOMIC DNA]</scope>
    <source>
        <strain evidence="4 5">DSM 109963</strain>
    </source>
</reference>
<dbReference type="PROSITE" id="PS50041">
    <property type="entry name" value="C_TYPE_LECTIN_2"/>
    <property type="match status" value="1"/>
</dbReference>
<dbReference type="Gene3D" id="2.60.40.10">
    <property type="entry name" value="Immunoglobulins"/>
    <property type="match status" value="2"/>
</dbReference>
<dbReference type="InterPro" id="IPR016187">
    <property type="entry name" value="CTDL_fold"/>
</dbReference>
<comment type="caution">
    <text evidence="4">The sequence shown here is derived from an EMBL/GenBank/DDBJ whole genome shotgun (WGS) entry which is preliminary data.</text>
</comment>
<feature type="domain" description="C-type lectin" evidence="3">
    <location>
        <begin position="186"/>
        <end position="315"/>
    </location>
</feature>
<dbReference type="InterPro" id="IPR001304">
    <property type="entry name" value="C-type_lectin-like"/>
</dbReference>
<dbReference type="EMBL" id="JAAIIJ010000002">
    <property type="protein sequence ID" value="NMN01543.1"/>
    <property type="molecule type" value="Genomic_DNA"/>
</dbReference>
<dbReference type="InterPro" id="IPR035986">
    <property type="entry name" value="PKD_dom_sf"/>
</dbReference>
<evidence type="ECO:0000256" key="1">
    <source>
        <dbReference type="SAM" id="MobiDB-lite"/>
    </source>
</evidence>
<proteinExistence type="predicted"/>
<dbReference type="Proteomes" id="UP000553756">
    <property type="component" value="Unassembled WGS sequence"/>
</dbReference>
<feature type="transmembrane region" description="Helical" evidence="2">
    <location>
        <begin position="868"/>
        <end position="890"/>
    </location>
</feature>
<feature type="region of interest" description="Disordered" evidence="1">
    <location>
        <begin position="835"/>
        <end position="860"/>
    </location>
</feature>
<dbReference type="InterPro" id="IPR022409">
    <property type="entry name" value="PKD/Chitinase_dom"/>
</dbReference>
<accession>A0ABX1SXC3</accession>
<dbReference type="InterPro" id="IPR016186">
    <property type="entry name" value="C-type_lectin-like/link_sf"/>
</dbReference>
<dbReference type="Gene3D" id="3.10.100.10">
    <property type="entry name" value="Mannose-Binding Protein A, subunit A"/>
    <property type="match status" value="1"/>
</dbReference>
<evidence type="ECO:0000259" key="3">
    <source>
        <dbReference type="PROSITE" id="PS50041"/>
    </source>
</evidence>